<dbReference type="Pfam" id="PF12833">
    <property type="entry name" value="HTH_18"/>
    <property type="match status" value="1"/>
</dbReference>
<dbReference type="InterPro" id="IPR014710">
    <property type="entry name" value="RmlC-like_jellyroll"/>
</dbReference>
<comment type="caution">
    <text evidence="5">The sequence shown here is derived from an EMBL/GenBank/DDBJ whole genome shotgun (WGS) entry which is preliminary data.</text>
</comment>
<dbReference type="Gene3D" id="2.60.120.10">
    <property type="entry name" value="Jelly Rolls"/>
    <property type="match status" value="1"/>
</dbReference>
<dbReference type="EMBL" id="JARXHW010000003">
    <property type="protein sequence ID" value="MDQ8206357.1"/>
    <property type="molecule type" value="Genomic_DNA"/>
</dbReference>
<dbReference type="RefSeq" id="WP_308948403.1">
    <property type="nucleotide sequence ID" value="NZ_JARXHW010000003.1"/>
</dbReference>
<accession>A0ABU1ARW0</accession>
<protein>
    <submittedName>
        <fullName evidence="5">AraC family transcriptional regulator</fullName>
    </submittedName>
</protein>
<keyword evidence="1" id="KW-0805">Transcription regulation</keyword>
<keyword evidence="6" id="KW-1185">Reference proteome</keyword>
<keyword evidence="3" id="KW-0804">Transcription</keyword>
<keyword evidence="2" id="KW-0238">DNA-binding</keyword>
<proteinExistence type="predicted"/>
<evidence type="ECO:0000256" key="3">
    <source>
        <dbReference type="ARBA" id="ARBA00023163"/>
    </source>
</evidence>
<organism evidence="5 6">
    <name type="scientific">Thalassobacterium maritimum</name>
    <dbReference type="NCBI Taxonomy" id="3041265"/>
    <lineage>
        <taxon>Bacteria</taxon>
        <taxon>Pseudomonadati</taxon>
        <taxon>Verrucomicrobiota</taxon>
        <taxon>Opitutia</taxon>
        <taxon>Puniceicoccales</taxon>
        <taxon>Coraliomargaritaceae</taxon>
        <taxon>Thalassobacterium</taxon>
    </lineage>
</organism>
<dbReference type="Proteomes" id="UP001225316">
    <property type="component" value="Unassembled WGS sequence"/>
</dbReference>
<evidence type="ECO:0000256" key="2">
    <source>
        <dbReference type="ARBA" id="ARBA00023125"/>
    </source>
</evidence>
<evidence type="ECO:0000256" key="1">
    <source>
        <dbReference type="ARBA" id="ARBA00023015"/>
    </source>
</evidence>
<dbReference type="SUPFAM" id="SSF46689">
    <property type="entry name" value="Homeodomain-like"/>
    <property type="match status" value="1"/>
</dbReference>
<name>A0ABU1ARW0_9BACT</name>
<evidence type="ECO:0000313" key="6">
    <source>
        <dbReference type="Proteomes" id="UP001225316"/>
    </source>
</evidence>
<dbReference type="SMART" id="SM00342">
    <property type="entry name" value="HTH_ARAC"/>
    <property type="match status" value="1"/>
</dbReference>
<reference evidence="5 6" key="1">
    <citation type="submission" date="2023-04" db="EMBL/GenBank/DDBJ databases">
        <title>A novel bacteria isolated from coastal sediment.</title>
        <authorList>
            <person name="Liu X.-J."/>
            <person name="Du Z.-J."/>
        </authorList>
    </citation>
    <scope>NUCLEOTIDE SEQUENCE [LARGE SCALE GENOMIC DNA]</scope>
    <source>
        <strain evidence="5 6">SDUM461003</strain>
    </source>
</reference>
<dbReference type="PROSITE" id="PS00041">
    <property type="entry name" value="HTH_ARAC_FAMILY_1"/>
    <property type="match status" value="1"/>
</dbReference>
<dbReference type="InterPro" id="IPR009057">
    <property type="entry name" value="Homeodomain-like_sf"/>
</dbReference>
<dbReference type="SUPFAM" id="SSF51182">
    <property type="entry name" value="RmlC-like cupins"/>
    <property type="match status" value="1"/>
</dbReference>
<feature type="domain" description="HTH araC/xylS-type" evidence="4">
    <location>
        <begin position="186"/>
        <end position="285"/>
    </location>
</feature>
<dbReference type="InterPro" id="IPR050204">
    <property type="entry name" value="AraC_XylS_family_regulators"/>
</dbReference>
<evidence type="ECO:0000313" key="5">
    <source>
        <dbReference type="EMBL" id="MDQ8206357.1"/>
    </source>
</evidence>
<dbReference type="PROSITE" id="PS01124">
    <property type="entry name" value="HTH_ARAC_FAMILY_2"/>
    <property type="match status" value="1"/>
</dbReference>
<evidence type="ECO:0000259" key="4">
    <source>
        <dbReference type="PROSITE" id="PS01124"/>
    </source>
</evidence>
<dbReference type="Gene3D" id="1.10.10.60">
    <property type="entry name" value="Homeodomain-like"/>
    <property type="match status" value="1"/>
</dbReference>
<sequence length="291" mass="33915">MTPHTSTTLSFFEWKYLDAYLVWIYEGPPQASGKRYAKNSFFTAWLLLEGTVHIQVEKHELQVQAGQWVLLPPGVSYRNFSESVRMLSIHFEARWITGRPLFELDRPIVEDSLTVPKWRKFCEPMLRRVQRDFPDAYNELPRVGADYLTYADIQGRFQRWLASVIGRMQAAGVRVYLPKKQDTRALNMRRWLDAHSLESAFRLQELSKAFGVSAGQVNRIFIANFEVTPKQYYESRRLNVAKAKLASSAQAVKAISYLVGFRHQSEFTAWFKKHTQYTPSAYRAMVERRTS</sequence>
<gene>
    <name evidence="5" type="ORF">QEH52_02475</name>
</gene>
<dbReference type="InterPro" id="IPR018060">
    <property type="entry name" value="HTH_AraC"/>
</dbReference>
<dbReference type="InterPro" id="IPR011051">
    <property type="entry name" value="RmlC_Cupin_sf"/>
</dbReference>
<dbReference type="PANTHER" id="PTHR46796">
    <property type="entry name" value="HTH-TYPE TRANSCRIPTIONAL ACTIVATOR RHAS-RELATED"/>
    <property type="match status" value="1"/>
</dbReference>
<dbReference type="InterPro" id="IPR018062">
    <property type="entry name" value="HTH_AraC-typ_CS"/>
</dbReference>